<reference evidence="1" key="1">
    <citation type="submission" date="2019-10" db="EMBL/GenBank/DDBJ databases">
        <authorList>
            <person name="Soares A.E.R."/>
            <person name="Aleixo A."/>
            <person name="Schneider P."/>
            <person name="Miyaki C.Y."/>
            <person name="Schneider M.P."/>
            <person name="Mello C."/>
            <person name="Vasconcelos A.T.R."/>
        </authorList>
    </citation>
    <scope>NUCLEOTIDE SEQUENCE</scope>
    <source>
        <tissue evidence="1">Muscle</tissue>
    </source>
</reference>
<gene>
    <name evidence="1" type="ORF">WISP_122087</name>
</gene>
<dbReference type="PANTHER" id="PTHR33395">
    <property type="entry name" value="TRANSCRIPTASE, PUTATIVE-RELATED-RELATED"/>
    <property type="match status" value="1"/>
</dbReference>
<proteinExistence type="predicted"/>
<keyword evidence="2" id="KW-1185">Reference proteome</keyword>
<dbReference type="PANTHER" id="PTHR33395:SF22">
    <property type="entry name" value="REVERSE TRANSCRIPTASE DOMAIN-CONTAINING PROTEIN"/>
    <property type="match status" value="1"/>
</dbReference>
<name>A0ABQ9CT53_9PASS</name>
<sequence length="152" mass="17195">MEVFTETMSIIYQQSWLTGEVPVDWRIANVMLIYKKVHKEDPGSFSSISLKSVPGKITEQIVLSAIRQHIQHNQGVRPSQHGITKGRSCLTNLITLFYERVTHLVDGGSGDGSAETALFPLKCSQFREARQALFKCTWQHYPKMVLIFGIKS</sequence>
<comment type="caution">
    <text evidence="1">The sequence shown here is derived from an EMBL/GenBank/DDBJ whole genome shotgun (WGS) entry which is preliminary data.</text>
</comment>
<protein>
    <submittedName>
        <fullName evidence="1">Rna-directed dna polymerase from mobile element jockey-like</fullName>
    </submittedName>
</protein>
<dbReference type="Proteomes" id="UP001145742">
    <property type="component" value="Unassembled WGS sequence"/>
</dbReference>
<evidence type="ECO:0000313" key="1">
    <source>
        <dbReference type="EMBL" id="KAJ7408189.1"/>
    </source>
</evidence>
<organism evidence="1 2">
    <name type="scientific">Willisornis vidua</name>
    <name type="common">Xingu scale-backed antbird</name>
    <dbReference type="NCBI Taxonomy" id="1566151"/>
    <lineage>
        <taxon>Eukaryota</taxon>
        <taxon>Metazoa</taxon>
        <taxon>Chordata</taxon>
        <taxon>Craniata</taxon>
        <taxon>Vertebrata</taxon>
        <taxon>Euteleostomi</taxon>
        <taxon>Archelosauria</taxon>
        <taxon>Archosauria</taxon>
        <taxon>Dinosauria</taxon>
        <taxon>Saurischia</taxon>
        <taxon>Theropoda</taxon>
        <taxon>Coelurosauria</taxon>
        <taxon>Aves</taxon>
        <taxon>Neognathae</taxon>
        <taxon>Neoaves</taxon>
        <taxon>Telluraves</taxon>
        <taxon>Australaves</taxon>
        <taxon>Passeriformes</taxon>
        <taxon>Thamnophilidae</taxon>
        <taxon>Willisornis</taxon>
    </lineage>
</organism>
<evidence type="ECO:0000313" key="2">
    <source>
        <dbReference type="Proteomes" id="UP001145742"/>
    </source>
</evidence>
<accession>A0ABQ9CT53</accession>
<dbReference type="EMBL" id="WHWB01034557">
    <property type="protein sequence ID" value="KAJ7408189.1"/>
    <property type="molecule type" value="Genomic_DNA"/>
</dbReference>